<comment type="subcellular location">
    <subcellularLocation>
        <location evidence="1">Membrane</location>
        <topology evidence="1">Multi-pass membrane protein</topology>
    </subcellularLocation>
</comment>
<feature type="transmembrane region" description="Helical" evidence="5">
    <location>
        <begin position="9"/>
        <end position="28"/>
    </location>
</feature>
<feature type="transmembrane region" description="Helical" evidence="5">
    <location>
        <begin position="40"/>
        <end position="63"/>
    </location>
</feature>
<accession>A0A3S8RME8</accession>
<dbReference type="KEGG" id="eri:EEI45_04645"/>
<gene>
    <name evidence="6" type="ORF">EEI45_04645</name>
</gene>
<proteinExistence type="predicted"/>
<dbReference type="Proteomes" id="UP000278804">
    <property type="component" value="Chromosome"/>
</dbReference>
<dbReference type="AlphaFoldDB" id="A0A3S8RME8"/>
<evidence type="ECO:0000256" key="1">
    <source>
        <dbReference type="ARBA" id="ARBA00004141"/>
    </source>
</evidence>
<organism evidence="6 7">
    <name type="scientific">Erysipelothrix piscisicarius</name>
    <dbReference type="NCBI Taxonomy" id="2485784"/>
    <lineage>
        <taxon>Bacteria</taxon>
        <taxon>Bacillati</taxon>
        <taxon>Bacillota</taxon>
        <taxon>Erysipelotrichia</taxon>
        <taxon>Erysipelotrichales</taxon>
        <taxon>Erysipelotrichaceae</taxon>
        <taxon>Erysipelothrix</taxon>
    </lineage>
</organism>
<feature type="transmembrane region" description="Helical" evidence="5">
    <location>
        <begin position="84"/>
        <end position="108"/>
    </location>
</feature>
<dbReference type="EMBL" id="CP034234">
    <property type="protein sequence ID" value="AZK44130.1"/>
    <property type="molecule type" value="Genomic_DNA"/>
</dbReference>
<keyword evidence="3 5" id="KW-1133">Transmembrane helix</keyword>
<evidence type="ECO:0000256" key="3">
    <source>
        <dbReference type="ARBA" id="ARBA00022989"/>
    </source>
</evidence>
<dbReference type="PANTHER" id="PTHR37306:SF1">
    <property type="entry name" value="COLICIN V PRODUCTION PROTEIN"/>
    <property type="match status" value="1"/>
</dbReference>
<reference evidence="6 7" key="1">
    <citation type="journal article" date="2020" name="Int. J. Syst. Evol. Microbiol.">
        <title>Description of Erysipelothrix piscisicarius sp. nov., an emergent fish pathogen, and assessment of virulence using a tiger barb (Puntigrus tetrazona) infection model.</title>
        <authorList>
            <person name="Pomaranski E.K."/>
            <person name="Griffin M.J."/>
            <person name="Camus A.C."/>
            <person name="Armwood A.R."/>
            <person name="Shelley J."/>
            <person name="Waldbieser G.C."/>
            <person name="LaFrentz B.R."/>
            <person name="Garcia J.C."/>
            <person name="Yanong R."/>
            <person name="Soto E."/>
        </authorList>
    </citation>
    <scope>NUCLEOTIDE SEQUENCE [LARGE SCALE GENOMIC DNA]</scope>
    <source>
        <strain evidence="6 7">15TAL0474</strain>
    </source>
</reference>
<dbReference type="InterPro" id="IPR003825">
    <property type="entry name" value="Colicin-V_CvpA"/>
</dbReference>
<keyword evidence="2 5" id="KW-0812">Transmembrane</keyword>
<dbReference type="PANTHER" id="PTHR37306">
    <property type="entry name" value="COLICIN V PRODUCTION PROTEIN"/>
    <property type="match status" value="1"/>
</dbReference>
<protein>
    <submittedName>
        <fullName evidence="6">CvpA family protein</fullName>
    </submittedName>
</protein>
<evidence type="ECO:0000256" key="4">
    <source>
        <dbReference type="ARBA" id="ARBA00023136"/>
    </source>
</evidence>
<name>A0A3S8RME8_9FIRM</name>
<keyword evidence="7" id="KW-1185">Reference proteome</keyword>
<dbReference type="GO" id="GO:0016020">
    <property type="term" value="C:membrane"/>
    <property type="evidence" value="ECO:0007669"/>
    <property type="project" value="UniProtKB-SubCell"/>
</dbReference>
<sequence>MVMFPNDWMGYLNGVIIIWFAVTLYIGYKKGLLLQLVDVVGTFVSLFAAWIFAPVFVQVFQFFKASGTGFLTINQLVVHQMNQLIWFVILFIVIRIVLMLVTPLATVISKVPLVKQVNSAIGGVFSVVFFALKLVLICVILTTPIIKNGQEVIDNTWLVYVENASKPVLGAFDDFMNQNTAIQSIITDQQLSPSQQEAMVKWLEKHGFNEIQIREYLEKYE</sequence>
<dbReference type="Pfam" id="PF02674">
    <property type="entry name" value="Colicin_V"/>
    <property type="match status" value="1"/>
</dbReference>
<evidence type="ECO:0000313" key="7">
    <source>
        <dbReference type="Proteomes" id="UP000278804"/>
    </source>
</evidence>
<evidence type="ECO:0000256" key="5">
    <source>
        <dbReference type="SAM" id="Phobius"/>
    </source>
</evidence>
<keyword evidence="4 5" id="KW-0472">Membrane</keyword>
<feature type="transmembrane region" description="Helical" evidence="5">
    <location>
        <begin position="120"/>
        <end position="141"/>
    </location>
</feature>
<evidence type="ECO:0000256" key="2">
    <source>
        <dbReference type="ARBA" id="ARBA00022692"/>
    </source>
</evidence>
<dbReference type="GO" id="GO:0009403">
    <property type="term" value="P:toxin biosynthetic process"/>
    <property type="evidence" value="ECO:0007669"/>
    <property type="project" value="InterPro"/>
</dbReference>
<evidence type="ECO:0000313" key="6">
    <source>
        <dbReference type="EMBL" id="AZK44130.1"/>
    </source>
</evidence>